<feature type="coiled-coil region" evidence="1">
    <location>
        <begin position="778"/>
        <end position="852"/>
    </location>
</feature>
<dbReference type="Proteomes" id="UP000604046">
    <property type="component" value="Unassembled WGS sequence"/>
</dbReference>
<reference evidence="4" key="1">
    <citation type="submission" date="2021-02" db="EMBL/GenBank/DDBJ databases">
        <authorList>
            <person name="Dougan E. K."/>
            <person name="Rhodes N."/>
            <person name="Thang M."/>
            <person name="Chan C."/>
        </authorList>
    </citation>
    <scope>NUCLEOTIDE SEQUENCE</scope>
</reference>
<dbReference type="SUPFAM" id="SSF48403">
    <property type="entry name" value="Ankyrin repeat"/>
    <property type="match status" value="1"/>
</dbReference>
<dbReference type="InterPro" id="IPR036770">
    <property type="entry name" value="Ankyrin_rpt-contain_sf"/>
</dbReference>
<feature type="transmembrane region" description="Helical" evidence="3">
    <location>
        <begin position="706"/>
        <end position="736"/>
    </location>
</feature>
<dbReference type="AlphaFoldDB" id="A0A812IB12"/>
<dbReference type="Gene3D" id="1.25.40.20">
    <property type="entry name" value="Ankyrin repeat-containing domain"/>
    <property type="match status" value="1"/>
</dbReference>
<protein>
    <recommendedName>
        <fullName evidence="6">Ion transport domain-containing protein</fullName>
    </recommendedName>
</protein>
<feature type="transmembrane region" description="Helical" evidence="3">
    <location>
        <begin position="487"/>
        <end position="508"/>
    </location>
</feature>
<evidence type="ECO:0008006" key="6">
    <source>
        <dbReference type="Google" id="ProtNLM"/>
    </source>
</evidence>
<name>A0A812IB12_9DINO</name>
<feature type="transmembrane region" description="Helical" evidence="3">
    <location>
        <begin position="578"/>
        <end position="599"/>
    </location>
</feature>
<evidence type="ECO:0000313" key="4">
    <source>
        <dbReference type="EMBL" id="CAE7026093.1"/>
    </source>
</evidence>
<sequence>MPQAQGGELMGDTATRTLVPKEKARRKKLVLKKEPKASPADEEQDDGGSRPAPSKAELRKELAKSVAHGAHDQVKRLLEQRASVDGDLGLAGAVRSNFFAVAGLLLDARADANIPDDEGVSALVRAATRCRPEGAEMVKQLLTCGALLEPNAESEPTKETSTGSFVTDRASFKVADLLVYLLRGEGSAFTNIVEVLLEEVEKYRSERLREHMRTILGCYDDEKKRAKKFLDDKKYPNLKPEDVDLFNLNFQNLLYAPEVQTSLRRLRISAPVACKSAVLKAVAETANEGTLATDTVEALVSAAWLQLRAFTAIDVGLDAVALACLCWVTYACRSEELDAQPALWALAMIQGKEAVEWSAQVGLFLWGHLPCRPTLPAVGRLNFKSEDAQQEKPPCLQDAKSMVLNDLSDGAAASAHPAPSLETFADLLFLVFGFAAIVRQMEFCNDLDQYWLPWFCSMYWLRFAYSLRGERWLGPYLLPILSAVRDTGAFFFVTLLCVASATHAYIILNPRGGDTFPLYSAFTHTIRLAMFGDFDLFEYQGQDTTYVLNATTGVSEPNDPRPEDLGDTWQMTYIYLQLLFFCTGVGVDVLLMNLLIGILSNNYDEHLKRAQVLFVQARARMLLEHQRRPWMRLAKMIQGPGHGKSSSELKMSRCNSFCSWLGITALRPLQPVLAPPQDRAFVLRKEDVFNRVIARLVLEPVSRSHFFAFVISLMSPVLLVLSLASLVTFLAVALVLRILGFQVQGLHYTINLTVFGLFGDRPASECQIMALVHQDTEEQDLQEQVKNLDTALKEHHREQQDGRKKLEQIMQDQVGKANGGLQKQLKDQTDRLTELENMMKEQQLRQAANQEQMRSLDEKLSRLLRLLHDGAA</sequence>
<accession>A0A812IB12</accession>
<evidence type="ECO:0000313" key="5">
    <source>
        <dbReference type="Proteomes" id="UP000604046"/>
    </source>
</evidence>
<keyword evidence="1" id="KW-0175">Coiled coil</keyword>
<gene>
    <name evidence="4" type="ORF">SNAT2548_LOCUS3230</name>
</gene>
<evidence type="ECO:0000256" key="1">
    <source>
        <dbReference type="SAM" id="Coils"/>
    </source>
</evidence>
<dbReference type="OrthoDB" id="422909at2759"/>
<keyword evidence="3" id="KW-0472">Membrane</keyword>
<dbReference type="EMBL" id="CAJNDS010000198">
    <property type="protein sequence ID" value="CAE7026093.1"/>
    <property type="molecule type" value="Genomic_DNA"/>
</dbReference>
<keyword evidence="3" id="KW-0812">Transmembrane</keyword>
<organism evidence="4 5">
    <name type="scientific">Symbiodinium natans</name>
    <dbReference type="NCBI Taxonomy" id="878477"/>
    <lineage>
        <taxon>Eukaryota</taxon>
        <taxon>Sar</taxon>
        <taxon>Alveolata</taxon>
        <taxon>Dinophyceae</taxon>
        <taxon>Suessiales</taxon>
        <taxon>Symbiodiniaceae</taxon>
        <taxon>Symbiodinium</taxon>
    </lineage>
</organism>
<evidence type="ECO:0000256" key="3">
    <source>
        <dbReference type="SAM" id="Phobius"/>
    </source>
</evidence>
<keyword evidence="5" id="KW-1185">Reference proteome</keyword>
<keyword evidence="3" id="KW-1133">Transmembrane helix</keyword>
<feature type="region of interest" description="Disordered" evidence="2">
    <location>
        <begin position="1"/>
        <end position="55"/>
    </location>
</feature>
<proteinExistence type="predicted"/>
<evidence type="ECO:0000256" key="2">
    <source>
        <dbReference type="SAM" id="MobiDB-lite"/>
    </source>
</evidence>
<comment type="caution">
    <text evidence="4">The sequence shown here is derived from an EMBL/GenBank/DDBJ whole genome shotgun (WGS) entry which is preliminary data.</text>
</comment>